<dbReference type="KEGG" id="slk:SLUN_01975"/>
<feature type="compositionally biased region" description="Basic and acidic residues" evidence="1">
    <location>
        <begin position="19"/>
        <end position="37"/>
    </location>
</feature>
<accession>A0A2R4SWF6</accession>
<evidence type="ECO:0000313" key="3">
    <source>
        <dbReference type="Proteomes" id="UP000244201"/>
    </source>
</evidence>
<evidence type="ECO:0000313" key="2">
    <source>
        <dbReference type="EMBL" id="AVZ71188.1"/>
    </source>
</evidence>
<proteinExistence type="predicted"/>
<feature type="region of interest" description="Disordered" evidence="1">
    <location>
        <begin position="14"/>
        <end position="117"/>
    </location>
</feature>
<sequence>MRVNHEYPCLLGRRQRLLPPREEGHRPPGHGVSERGHGPHLCPRLLAEPGGDLLLDRPVQGRLTQRLHPPDPGPEPAPSIRRPLQRHGTAVPVEVHHLRPGRSAGPPRPKHTRRTTRRILRRAGCLINRRRTSGG</sequence>
<organism evidence="2 3">
    <name type="scientific">Streptomyces lunaelactis</name>
    <dbReference type="NCBI Taxonomy" id="1535768"/>
    <lineage>
        <taxon>Bacteria</taxon>
        <taxon>Bacillati</taxon>
        <taxon>Actinomycetota</taxon>
        <taxon>Actinomycetes</taxon>
        <taxon>Kitasatosporales</taxon>
        <taxon>Streptomycetaceae</taxon>
        <taxon>Streptomyces</taxon>
    </lineage>
</organism>
<reference evidence="2 3" key="1">
    <citation type="submission" date="2018-01" db="EMBL/GenBank/DDBJ databases">
        <title>Complete genome sequence of Streptomyces lunaelactis MM109T, a Ferroverdin A producer isolated from cave moonmilk deposits.</title>
        <authorList>
            <person name="Naome A."/>
            <person name="Martinet L."/>
            <person name="Maciejewska M."/>
            <person name="Anderssen S."/>
            <person name="Adam D."/>
            <person name="Tenconi E."/>
            <person name="Deflandre B."/>
            <person name="Arguelles-Arias A."/>
            <person name="Calusinska M."/>
            <person name="Copieters W."/>
            <person name="Karim L."/>
            <person name="Hanikenne M."/>
            <person name="Baurain D."/>
            <person name="van Wezel G."/>
            <person name="Smargiasso N."/>
            <person name="de Pauw E."/>
            <person name="Delfosse P."/>
            <person name="Rigali S."/>
        </authorList>
    </citation>
    <scope>NUCLEOTIDE SEQUENCE [LARGE SCALE GENOMIC DNA]</scope>
    <source>
        <strain evidence="2 3">MM109</strain>
    </source>
</reference>
<gene>
    <name evidence="2" type="ORF">SLUN_01975</name>
</gene>
<dbReference type="Proteomes" id="UP000244201">
    <property type="component" value="Chromosome"/>
</dbReference>
<dbReference type="EMBL" id="CP026304">
    <property type="protein sequence ID" value="AVZ71188.1"/>
    <property type="molecule type" value="Genomic_DNA"/>
</dbReference>
<evidence type="ECO:0000256" key="1">
    <source>
        <dbReference type="SAM" id="MobiDB-lite"/>
    </source>
</evidence>
<name>A0A2R4SWF6_9ACTN</name>
<dbReference type="AlphaFoldDB" id="A0A2R4SWF6"/>
<keyword evidence="3" id="KW-1185">Reference proteome</keyword>
<protein>
    <submittedName>
        <fullName evidence="2">Uncharacterized protein</fullName>
    </submittedName>
</protein>
<feature type="compositionally biased region" description="Basic residues" evidence="1">
    <location>
        <begin position="108"/>
        <end position="117"/>
    </location>
</feature>